<evidence type="ECO:0000256" key="2">
    <source>
        <dbReference type="SAM" id="MobiDB-lite"/>
    </source>
</evidence>
<name>A0A061J6P7_TRYRA</name>
<dbReference type="CDD" id="cd06257">
    <property type="entry name" value="DnaJ"/>
    <property type="match status" value="1"/>
</dbReference>
<dbReference type="VEuPathDB" id="TriTrypDB:TRSC58_02454"/>
<dbReference type="PROSITE" id="PS50076">
    <property type="entry name" value="DNAJ_2"/>
    <property type="match status" value="1"/>
</dbReference>
<feature type="domain" description="J" evidence="3">
    <location>
        <begin position="594"/>
        <end position="664"/>
    </location>
</feature>
<dbReference type="SMART" id="SM00028">
    <property type="entry name" value="TPR"/>
    <property type="match status" value="6"/>
</dbReference>
<dbReference type="PROSITE" id="PS50005">
    <property type="entry name" value="TPR"/>
    <property type="match status" value="2"/>
</dbReference>
<gene>
    <name evidence="4" type="ORF">TRSC58_02454</name>
</gene>
<dbReference type="SMART" id="SM00271">
    <property type="entry name" value="DnaJ"/>
    <property type="match status" value="1"/>
</dbReference>
<dbReference type="FunFam" id="1.25.40.10:FF:000673">
    <property type="entry name" value="TPR-repeat-containing chaperone protein DNAJ"/>
    <property type="match status" value="1"/>
</dbReference>
<feature type="repeat" description="TPR" evidence="1">
    <location>
        <begin position="538"/>
        <end position="571"/>
    </location>
</feature>
<feature type="region of interest" description="Disordered" evidence="2">
    <location>
        <begin position="1"/>
        <end position="34"/>
    </location>
</feature>
<evidence type="ECO:0000256" key="1">
    <source>
        <dbReference type="PROSITE-ProRule" id="PRU00339"/>
    </source>
</evidence>
<accession>A0A061J6P7</accession>
<dbReference type="InterPro" id="IPR036869">
    <property type="entry name" value="J_dom_sf"/>
</dbReference>
<keyword evidence="1" id="KW-0802">TPR repeat</keyword>
<dbReference type="Gene3D" id="1.10.287.110">
    <property type="entry name" value="DnaJ domain"/>
    <property type="match status" value="1"/>
</dbReference>
<dbReference type="EMBL" id="AUPL01002454">
    <property type="protein sequence ID" value="ESL09821.1"/>
    <property type="molecule type" value="Genomic_DNA"/>
</dbReference>
<dbReference type="SUPFAM" id="SSF46565">
    <property type="entry name" value="Chaperone J-domain"/>
    <property type="match status" value="1"/>
</dbReference>
<dbReference type="InterPro" id="IPR001623">
    <property type="entry name" value="DnaJ_domain"/>
</dbReference>
<evidence type="ECO:0000313" key="5">
    <source>
        <dbReference type="Proteomes" id="UP000031737"/>
    </source>
</evidence>
<organism evidence="4 5">
    <name type="scientific">Trypanosoma rangeli SC58</name>
    <dbReference type="NCBI Taxonomy" id="429131"/>
    <lineage>
        <taxon>Eukaryota</taxon>
        <taxon>Discoba</taxon>
        <taxon>Euglenozoa</taxon>
        <taxon>Kinetoplastea</taxon>
        <taxon>Metakinetoplastina</taxon>
        <taxon>Trypanosomatida</taxon>
        <taxon>Trypanosomatidae</taxon>
        <taxon>Trypanosoma</taxon>
        <taxon>Herpetosoma</taxon>
    </lineage>
</organism>
<evidence type="ECO:0000259" key="3">
    <source>
        <dbReference type="PROSITE" id="PS50076"/>
    </source>
</evidence>
<feature type="repeat" description="TPR" evidence="1">
    <location>
        <begin position="239"/>
        <end position="272"/>
    </location>
</feature>
<proteinExistence type="predicted"/>
<dbReference type="PANTHER" id="PTHR44200:SF2">
    <property type="entry name" value="CHAPERONE PROTEIN DNAJ, PUTATIVE-RELATED"/>
    <property type="match status" value="1"/>
</dbReference>
<dbReference type="OrthoDB" id="10250354at2759"/>
<dbReference type="Pfam" id="PF00515">
    <property type="entry name" value="TPR_1"/>
    <property type="match status" value="1"/>
</dbReference>
<dbReference type="Proteomes" id="UP000031737">
    <property type="component" value="Unassembled WGS sequence"/>
</dbReference>
<dbReference type="Pfam" id="PF00226">
    <property type="entry name" value="DnaJ"/>
    <property type="match status" value="1"/>
</dbReference>
<dbReference type="Gene3D" id="1.25.40.10">
    <property type="entry name" value="Tetratricopeptide repeat domain"/>
    <property type="match status" value="2"/>
</dbReference>
<dbReference type="AlphaFoldDB" id="A0A061J6P7"/>
<dbReference type="PANTHER" id="PTHR44200">
    <property type="entry name" value="DNAJ HOMOLOG SUBFAMILY C MEMBER 7"/>
    <property type="match status" value="1"/>
</dbReference>
<dbReference type="InterPro" id="IPR011990">
    <property type="entry name" value="TPR-like_helical_dom_sf"/>
</dbReference>
<sequence length="701" mass="79334">METALKGETLQTGTSSSSSSFASHVNSPNKHHVPENGVVKSFPFGRSNAFPRDVESPSAVWLDRFMSTFFLCELCHKVVVDPVQILPSVMMTCRKCALSRQVSTDALAELPLGVVQAIEEMYDAHRSHQKSHGPNSPEAGMVNRAGDDSIAGRRIVRVKRDDAIPGGKMARHVTPHAVTADSVKAAKPTVFSQELWDADEEEFRQREVINAKEADERLELLKKHSAFVRSIKGRSRDSSKALKTEADATYEKAEYTLALELYSKAIEQQPLDRLTRLSALHGNRSSAYFMAQRYSDCISDCLKAISLEPGNVRMYTRAAKAAAVMGDMARAVAQMETIPENLVTDSVIAKRKNYKSGLELLQRAERAFGTPEGDEIWLMLVAQFSDTIPFRLRYAESLFKQKRYLKAVDALEAVSSSRRSPKLWYMMAKCLYLSGFEHFERARLCLVDVQQLDENCAKLLKLINVVDEGKQKGNQLFQQKKFAAAVEHYTSAINAAQSNNQILRILYCNRAAAHKELGKYREGIEDCTNAIQLDPEFSKAYARRARCHQQLSNFVAATRDFKSAIQYDPNDHELARELRNCEHGLTKEAEREKDYYYVLGVSRNSSEREIKLKYRELSLRWHPDKCVGLPDEERVQAERKFKIIGEAHSTLIDPVKRREYELKLDRERMTRLGTFAGFGTHSGDTFRGQASRYRSGPSGFW</sequence>
<dbReference type="InterPro" id="IPR052758">
    <property type="entry name" value="SRC_co-chaperone"/>
</dbReference>
<keyword evidence="5" id="KW-1185">Reference proteome</keyword>
<reference evidence="4 5" key="1">
    <citation type="submission" date="2013-07" db="EMBL/GenBank/DDBJ databases">
        <authorList>
            <person name="Stoco P.H."/>
            <person name="Wagner G."/>
            <person name="Gerber A."/>
            <person name="Zaha A."/>
            <person name="Thompson C."/>
            <person name="Bartholomeu D.C."/>
            <person name="Luckemeyer D.D."/>
            <person name="Bahia D."/>
            <person name="Loreto E."/>
            <person name="Prestes E.B."/>
            <person name="Lima F.M."/>
            <person name="Rodrigues-Luiz G."/>
            <person name="Vallejo G.A."/>
            <person name="Filho J.F."/>
            <person name="Monteiro K.M."/>
            <person name="Tyler K.M."/>
            <person name="de Almeida L.G."/>
            <person name="Ortiz M.F."/>
            <person name="Siervo M.A."/>
            <person name="de Moraes M.H."/>
            <person name="Cunha O.L."/>
            <person name="Mendonca-Neto R."/>
            <person name="Silva R."/>
            <person name="Teixeira S.M."/>
            <person name="Murta S.M."/>
            <person name="Sincero T.C."/>
            <person name="Mendes T.A."/>
            <person name="Urmenyi T.P."/>
            <person name="Silva V.G."/>
            <person name="da Rocha W.D."/>
            <person name="Andersson B."/>
            <person name="Romanha A.J."/>
            <person name="Steindel M."/>
            <person name="de Vasconcelos A.T."/>
            <person name="Grisard E.C."/>
        </authorList>
    </citation>
    <scope>NUCLEOTIDE SEQUENCE [LARGE SCALE GENOMIC DNA]</scope>
    <source>
        <strain evidence="4 5">SC58</strain>
    </source>
</reference>
<dbReference type="InterPro" id="IPR019734">
    <property type="entry name" value="TPR_rpt"/>
</dbReference>
<dbReference type="SUPFAM" id="SSF48452">
    <property type="entry name" value="TPR-like"/>
    <property type="match status" value="2"/>
</dbReference>
<protein>
    <submittedName>
        <fullName evidence="4">TPR-repeat protein</fullName>
    </submittedName>
</protein>
<dbReference type="PRINTS" id="PR00625">
    <property type="entry name" value="JDOMAIN"/>
</dbReference>
<evidence type="ECO:0000313" key="4">
    <source>
        <dbReference type="EMBL" id="ESL09821.1"/>
    </source>
</evidence>
<dbReference type="PROSITE" id="PS00636">
    <property type="entry name" value="DNAJ_1"/>
    <property type="match status" value="1"/>
</dbReference>
<dbReference type="InterPro" id="IPR018253">
    <property type="entry name" value="DnaJ_domain_CS"/>
</dbReference>
<comment type="caution">
    <text evidence="4">The sequence shown here is derived from an EMBL/GenBank/DDBJ whole genome shotgun (WGS) entry which is preliminary data.</text>
</comment>